<dbReference type="InterPro" id="IPR010378">
    <property type="entry name" value="TRAPPC13"/>
</dbReference>
<dbReference type="PANTHER" id="PTHR13134">
    <property type="entry name" value="TRAFFICKING PROTEIN PARTICLE COMPLEX SUBUNIT 13"/>
    <property type="match status" value="1"/>
</dbReference>
<dbReference type="AlphaFoldDB" id="A0A6A6RPM2"/>
<sequence>MAQHRPTNSEALKIPHTVSLKVLRLSRPSLGIQHPLPNSSALGIAPTASLAYPSSNPTTSQSILSPVLNLPEAFGSAYVGETFSCTLCANNELDPNDKARSISGVRIQGDMQTPSSPSGSSLDLLGTGETGDGQAEGTPGPGESLQRILRFELKEEGNHVLAVTVTYTEAAMIGEGKAASGRVRTFRKLYQFVAQQLLSVRTKAGELSGRDGVGRYLLEAQLENVGEGAVSLESVNVNPKPPFVSESLNWDLHSADPSLSNAPILNPRDVIQVAFLLEAKGSSSVDEVDEEAMKLQASETRKTLGQLAIEWRSALGDRGSLSTGWLSSRR</sequence>
<accession>A0A6A6RPM2</accession>
<feature type="compositionally biased region" description="Low complexity" evidence="1">
    <location>
        <begin position="113"/>
        <end position="127"/>
    </location>
</feature>
<dbReference type="OrthoDB" id="10250284at2759"/>
<protein>
    <recommendedName>
        <fullName evidence="6">DUF974 domain-containing protein</fullName>
    </recommendedName>
</protein>
<organism evidence="4 5">
    <name type="scientific">Massarina eburnea CBS 473.64</name>
    <dbReference type="NCBI Taxonomy" id="1395130"/>
    <lineage>
        <taxon>Eukaryota</taxon>
        <taxon>Fungi</taxon>
        <taxon>Dikarya</taxon>
        <taxon>Ascomycota</taxon>
        <taxon>Pezizomycotina</taxon>
        <taxon>Dothideomycetes</taxon>
        <taxon>Pleosporomycetidae</taxon>
        <taxon>Pleosporales</taxon>
        <taxon>Massarineae</taxon>
        <taxon>Massarinaceae</taxon>
        <taxon>Massarina</taxon>
    </lineage>
</organism>
<dbReference type="InterPro" id="IPR055427">
    <property type="entry name" value="TRAPPC13_N"/>
</dbReference>
<evidence type="ECO:0000313" key="4">
    <source>
        <dbReference type="EMBL" id="KAF2635984.1"/>
    </source>
</evidence>
<evidence type="ECO:0008006" key="6">
    <source>
        <dbReference type="Google" id="ProtNLM"/>
    </source>
</evidence>
<dbReference type="Proteomes" id="UP000799753">
    <property type="component" value="Unassembled WGS sequence"/>
</dbReference>
<feature type="region of interest" description="Disordered" evidence="1">
    <location>
        <begin position="106"/>
        <end position="143"/>
    </location>
</feature>
<evidence type="ECO:0000259" key="2">
    <source>
        <dbReference type="Pfam" id="PF06159"/>
    </source>
</evidence>
<reference evidence="4" key="1">
    <citation type="journal article" date="2020" name="Stud. Mycol.">
        <title>101 Dothideomycetes genomes: a test case for predicting lifestyles and emergence of pathogens.</title>
        <authorList>
            <person name="Haridas S."/>
            <person name="Albert R."/>
            <person name="Binder M."/>
            <person name="Bloem J."/>
            <person name="Labutti K."/>
            <person name="Salamov A."/>
            <person name="Andreopoulos B."/>
            <person name="Baker S."/>
            <person name="Barry K."/>
            <person name="Bills G."/>
            <person name="Bluhm B."/>
            <person name="Cannon C."/>
            <person name="Castanera R."/>
            <person name="Culley D."/>
            <person name="Daum C."/>
            <person name="Ezra D."/>
            <person name="Gonzalez J."/>
            <person name="Henrissat B."/>
            <person name="Kuo A."/>
            <person name="Liang C."/>
            <person name="Lipzen A."/>
            <person name="Lutzoni F."/>
            <person name="Magnuson J."/>
            <person name="Mondo S."/>
            <person name="Nolan M."/>
            <person name="Ohm R."/>
            <person name="Pangilinan J."/>
            <person name="Park H.-J."/>
            <person name="Ramirez L."/>
            <person name="Alfaro M."/>
            <person name="Sun H."/>
            <person name="Tritt A."/>
            <person name="Yoshinaga Y."/>
            <person name="Zwiers L.-H."/>
            <person name="Turgeon B."/>
            <person name="Goodwin S."/>
            <person name="Spatafora J."/>
            <person name="Crous P."/>
            <person name="Grigoriev I."/>
        </authorList>
    </citation>
    <scope>NUCLEOTIDE SEQUENCE</scope>
    <source>
        <strain evidence="4">CBS 473.64</strain>
    </source>
</reference>
<dbReference type="Pfam" id="PF06159">
    <property type="entry name" value="TRAPPC13_N"/>
    <property type="match status" value="1"/>
</dbReference>
<evidence type="ECO:0000256" key="1">
    <source>
        <dbReference type="SAM" id="MobiDB-lite"/>
    </source>
</evidence>
<dbReference type="Pfam" id="PF23647">
    <property type="entry name" value="TRAPPC13_M"/>
    <property type="match status" value="1"/>
</dbReference>
<evidence type="ECO:0000313" key="5">
    <source>
        <dbReference type="Proteomes" id="UP000799753"/>
    </source>
</evidence>
<name>A0A6A6RPM2_9PLEO</name>
<dbReference type="GO" id="GO:1990072">
    <property type="term" value="C:TRAPPIII protein complex"/>
    <property type="evidence" value="ECO:0007669"/>
    <property type="project" value="TreeGrafter"/>
</dbReference>
<dbReference type="EMBL" id="MU006801">
    <property type="protein sequence ID" value="KAF2635984.1"/>
    <property type="molecule type" value="Genomic_DNA"/>
</dbReference>
<dbReference type="InterPro" id="IPR055429">
    <property type="entry name" value="TRAPPC13_M"/>
</dbReference>
<feature type="domain" description="Trafficking protein particle complex subunit 13 middle" evidence="3">
    <location>
        <begin position="198"/>
        <end position="327"/>
    </location>
</feature>
<keyword evidence="5" id="KW-1185">Reference proteome</keyword>
<gene>
    <name evidence="4" type="ORF">P280DRAFT_522514</name>
</gene>
<proteinExistence type="predicted"/>
<evidence type="ECO:0000259" key="3">
    <source>
        <dbReference type="Pfam" id="PF23647"/>
    </source>
</evidence>
<feature type="domain" description="Trafficking protein particle complex subunit 13 N-terminal" evidence="2">
    <location>
        <begin position="16"/>
        <end position="194"/>
    </location>
</feature>
<dbReference type="PANTHER" id="PTHR13134:SF3">
    <property type="entry name" value="TRAFFICKING PROTEIN PARTICLE COMPLEX SUBUNIT 13"/>
    <property type="match status" value="1"/>
</dbReference>